<dbReference type="PANTHER" id="PTHR47245:SF2">
    <property type="entry name" value="PEPTIDYL-PROLYL CIS-TRANS ISOMERASE HP_0175-RELATED"/>
    <property type="match status" value="1"/>
</dbReference>
<evidence type="ECO:0000256" key="7">
    <source>
        <dbReference type="HAMAP-Rule" id="MF_01145"/>
    </source>
</evidence>
<sequence length="299" mass="34239">MFEKLRNRKKYQMLFVVFLLLVITAVTGCQSQNEEIVATVGGKNITKDELYQRLVEQNGAQVLDSLITEKIIEAEAQKQNIKVTEAELDKEMTDIIDYYGGEDAFNQALASAGYSTDDVKKDMKRNVEVKKLLEPSITITEDEMKKYFDDNRETFAQQEQVKASHILVDSLEKAQEVKKKLSEGEDFVKIAKENSLDTSNKDQGGELGYITKGQMVPEFENAVFSMEAGEISDPIKTEYGYHIIKVENIIEAKEANYEESKDQIKDTLIEQKLPDAYDTWMKEKQSEYKVTNYLEDNNK</sequence>
<evidence type="ECO:0000256" key="3">
    <source>
        <dbReference type="ARBA" id="ARBA00022475"/>
    </source>
</evidence>
<dbReference type="EMBL" id="JACHEN010000002">
    <property type="protein sequence ID" value="MBB6214488.1"/>
    <property type="molecule type" value="Genomic_DNA"/>
</dbReference>
<comment type="caution">
    <text evidence="11">The sequence shown here is derived from an EMBL/GenBank/DDBJ whole genome shotgun (WGS) entry which is preliminary data.</text>
</comment>
<keyword evidence="4 7" id="KW-0472">Membrane</keyword>
<dbReference type="SUPFAM" id="SSF54534">
    <property type="entry name" value="FKBP-like"/>
    <property type="match status" value="1"/>
</dbReference>
<evidence type="ECO:0000259" key="10">
    <source>
        <dbReference type="PROSITE" id="PS50198"/>
    </source>
</evidence>
<evidence type="ECO:0000256" key="5">
    <source>
        <dbReference type="ARBA" id="ARBA00023139"/>
    </source>
</evidence>
<gene>
    <name evidence="7" type="primary">prsA</name>
    <name evidence="11" type="ORF">HNQ80_000568</name>
</gene>
<dbReference type="Pfam" id="PF13624">
    <property type="entry name" value="SurA_N_3"/>
    <property type="match status" value="1"/>
</dbReference>
<dbReference type="RefSeq" id="WP_207726829.1">
    <property type="nucleotide sequence ID" value="NZ_JACHEN010000002.1"/>
</dbReference>
<dbReference type="InterPro" id="IPR023059">
    <property type="entry name" value="Foldase_PrsA"/>
</dbReference>
<dbReference type="Pfam" id="PF00639">
    <property type="entry name" value="Rotamase"/>
    <property type="match status" value="1"/>
</dbReference>
<dbReference type="InterPro" id="IPR046357">
    <property type="entry name" value="PPIase_dom_sf"/>
</dbReference>
<evidence type="ECO:0000256" key="2">
    <source>
        <dbReference type="ARBA" id="ARBA00006071"/>
    </source>
</evidence>
<dbReference type="InterPro" id="IPR027304">
    <property type="entry name" value="Trigger_fact/SurA_dom_sf"/>
</dbReference>
<dbReference type="PROSITE" id="PS50198">
    <property type="entry name" value="PPIC_PPIASE_2"/>
    <property type="match status" value="1"/>
</dbReference>
<keyword evidence="9" id="KW-0175">Coiled coil</keyword>
<dbReference type="GO" id="GO:0005886">
    <property type="term" value="C:plasma membrane"/>
    <property type="evidence" value="ECO:0007669"/>
    <property type="project" value="UniProtKB-SubCell"/>
</dbReference>
<name>A0A841KQT3_9FIRM</name>
<dbReference type="SUPFAM" id="SSF109998">
    <property type="entry name" value="Triger factor/SurA peptide-binding domain-like"/>
    <property type="match status" value="1"/>
</dbReference>
<accession>A0A841KQT3</accession>
<protein>
    <recommendedName>
        <fullName evidence="7">Foldase protein PrsA</fullName>
        <ecNumber evidence="7">5.2.1.8</ecNumber>
    </recommendedName>
</protein>
<dbReference type="PANTHER" id="PTHR47245">
    <property type="entry name" value="PEPTIDYLPROLYL ISOMERASE"/>
    <property type="match status" value="1"/>
</dbReference>
<comment type="function">
    <text evidence="7">Plays a major role in protein secretion by helping the post-translocational extracellular folding of several secreted proteins.</text>
</comment>
<comment type="catalytic activity">
    <reaction evidence="7">
        <text>[protein]-peptidylproline (omega=180) = [protein]-peptidylproline (omega=0)</text>
        <dbReference type="Rhea" id="RHEA:16237"/>
        <dbReference type="Rhea" id="RHEA-COMP:10747"/>
        <dbReference type="Rhea" id="RHEA-COMP:10748"/>
        <dbReference type="ChEBI" id="CHEBI:83833"/>
        <dbReference type="ChEBI" id="CHEBI:83834"/>
        <dbReference type="EC" id="5.2.1.8"/>
    </reaction>
</comment>
<dbReference type="PROSITE" id="PS51257">
    <property type="entry name" value="PROKAR_LIPOPROTEIN"/>
    <property type="match status" value="1"/>
</dbReference>
<dbReference type="Gene3D" id="3.10.50.40">
    <property type="match status" value="1"/>
</dbReference>
<proteinExistence type="inferred from homology"/>
<reference evidence="11 12" key="1">
    <citation type="submission" date="2020-08" db="EMBL/GenBank/DDBJ databases">
        <title>Genomic Encyclopedia of Type Strains, Phase IV (KMG-IV): sequencing the most valuable type-strain genomes for metagenomic binning, comparative biology and taxonomic classification.</title>
        <authorList>
            <person name="Goeker M."/>
        </authorList>
    </citation>
    <scope>NUCLEOTIDE SEQUENCE [LARGE SCALE GENOMIC DNA]</scope>
    <source>
        <strain evidence="11 12">DSM 103526</strain>
    </source>
</reference>
<dbReference type="GO" id="GO:0006457">
    <property type="term" value="P:protein folding"/>
    <property type="evidence" value="ECO:0007669"/>
    <property type="project" value="UniProtKB-UniRule"/>
</dbReference>
<dbReference type="HAMAP" id="MF_01145">
    <property type="entry name" value="Foldase_PrsA"/>
    <property type="match status" value="1"/>
</dbReference>
<keyword evidence="7 8" id="KW-0413">Isomerase</keyword>
<evidence type="ECO:0000256" key="1">
    <source>
        <dbReference type="ARBA" id="ARBA00004193"/>
    </source>
</evidence>
<dbReference type="InterPro" id="IPR000297">
    <property type="entry name" value="PPIase_PpiC"/>
</dbReference>
<evidence type="ECO:0000313" key="12">
    <source>
        <dbReference type="Proteomes" id="UP000579281"/>
    </source>
</evidence>
<organism evidence="11 12">
    <name type="scientific">Anaerosolibacter carboniphilus</name>
    <dbReference type="NCBI Taxonomy" id="1417629"/>
    <lineage>
        <taxon>Bacteria</taxon>
        <taxon>Bacillati</taxon>
        <taxon>Bacillota</taxon>
        <taxon>Clostridia</taxon>
        <taxon>Peptostreptococcales</taxon>
        <taxon>Thermotaleaceae</taxon>
        <taxon>Anaerosolibacter</taxon>
    </lineage>
</organism>
<keyword evidence="12" id="KW-1185">Reference proteome</keyword>
<evidence type="ECO:0000256" key="6">
    <source>
        <dbReference type="ARBA" id="ARBA00023288"/>
    </source>
</evidence>
<evidence type="ECO:0000256" key="4">
    <source>
        <dbReference type="ARBA" id="ARBA00023136"/>
    </source>
</evidence>
<keyword evidence="5 7" id="KW-0564">Palmitate</keyword>
<dbReference type="Gene3D" id="1.10.4030.10">
    <property type="entry name" value="Porin chaperone SurA, peptide-binding domain"/>
    <property type="match status" value="1"/>
</dbReference>
<feature type="coiled-coil region" evidence="9">
    <location>
        <begin position="243"/>
        <end position="270"/>
    </location>
</feature>
<dbReference type="GO" id="GO:0003755">
    <property type="term" value="F:peptidyl-prolyl cis-trans isomerase activity"/>
    <property type="evidence" value="ECO:0007669"/>
    <property type="project" value="UniProtKB-UniRule"/>
</dbReference>
<evidence type="ECO:0000313" key="11">
    <source>
        <dbReference type="EMBL" id="MBB6214488.1"/>
    </source>
</evidence>
<dbReference type="AlphaFoldDB" id="A0A841KQT3"/>
<evidence type="ECO:0000256" key="9">
    <source>
        <dbReference type="SAM" id="Coils"/>
    </source>
</evidence>
<keyword evidence="7" id="KW-0732">Signal</keyword>
<keyword evidence="6 7" id="KW-0449">Lipoprotein</keyword>
<evidence type="ECO:0000256" key="8">
    <source>
        <dbReference type="PROSITE-ProRule" id="PRU00278"/>
    </source>
</evidence>
<keyword evidence="7 8" id="KW-0697">Rotamase</keyword>
<comment type="similarity">
    <text evidence="2 7">Belongs to the PrsA family.</text>
</comment>
<comment type="subcellular location">
    <subcellularLocation>
        <location evidence="1 7">Cell membrane</location>
        <topology evidence="1 7">Lipid-anchor</topology>
    </subcellularLocation>
</comment>
<dbReference type="Proteomes" id="UP000579281">
    <property type="component" value="Unassembled WGS sequence"/>
</dbReference>
<dbReference type="EC" id="5.2.1.8" evidence="7"/>
<feature type="domain" description="PpiC" evidence="10">
    <location>
        <begin position="158"/>
        <end position="248"/>
    </location>
</feature>
<keyword evidence="3 7" id="KW-1003">Cell membrane</keyword>
<dbReference type="InterPro" id="IPR050245">
    <property type="entry name" value="PrsA_foldase"/>
</dbReference>